<keyword evidence="2" id="KW-1185">Reference proteome</keyword>
<name>A0AAW1SDN7_9CHLO</name>
<dbReference type="Proteomes" id="UP001445335">
    <property type="component" value="Unassembled WGS sequence"/>
</dbReference>
<gene>
    <name evidence="1" type="ORF">WJX81_001778</name>
</gene>
<comment type="caution">
    <text evidence="1">The sequence shown here is derived from an EMBL/GenBank/DDBJ whole genome shotgun (WGS) entry which is preliminary data.</text>
</comment>
<organism evidence="1 2">
    <name type="scientific">Elliptochloris bilobata</name>
    <dbReference type="NCBI Taxonomy" id="381761"/>
    <lineage>
        <taxon>Eukaryota</taxon>
        <taxon>Viridiplantae</taxon>
        <taxon>Chlorophyta</taxon>
        <taxon>core chlorophytes</taxon>
        <taxon>Trebouxiophyceae</taxon>
        <taxon>Trebouxiophyceae incertae sedis</taxon>
        <taxon>Elliptochloris clade</taxon>
        <taxon>Elliptochloris</taxon>
    </lineage>
</organism>
<protein>
    <submittedName>
        <fullName evidence="1">Uncharacterized protein</fullName>
    </submittedName>
</protein>
<proteinExistence type="predicted"/>
<evidence type="ECO:0000313" key="1">
    <source>
        <dbReference type="EMBL" id="KAK9844009.1"/>
    </source>
</evidence>
<dbReference type="EMBL" id="JALJOU010000004">
    <property type="protein sequence ID" value="KAK9844009.1"/>
    <property type="molecule type" value="Genomic_DNA"/>
</dbReference>
<sequence length="133" mass="14403">MMPDNPTGETRLDRLVYIHPVGGELEVGLVATIVKLPTGDYDISIRHFLGPSDAPHLALAPNQVALSAEVTTVAYSGIMAVFLVWPLAKGQREVVTGSVICEVRHSVRTGVFCGIECDQGRAQLWEISTSMQK</sequence>
<evidence type="ECO:0000313" key="2">
    <source>
        <dbReference type="Proteomes" id="UP001445335"/>
    </source>
</evidence>
<accession>A0AAW1SDN7</accession>
<reference evidence="1 2" key="1">
    <citation type="journal article" date="2024" name="Nat. Commun.">
        <title>Phylogenomics reveals the evolutionary origins of lichenization in chlorophyte algae.</title>
        <authorList>
            <person name="Puginier C."/>
            <person name="Libourel C."/>
            <person name="Otte J."/>
            <person name="Skaloud P."/>
            <person name="Haon M."/>
            <person name="Grisel S."/>
            <person name="Petersen M."/>
            <person name="Berrin J.G."/>
            <person name="Delaux P.M."/>
            <person name="Dal Grande F."/>
            <person name="Keller J."/>
        </authorList>
    </citation>
    <scope>NUCLEOTIDE SEQUENCE [LARGE SCALE GENOMIC DNA]</scope>
    <source>
        <strain evidence="1 2">SAG 245.80</strain>
    </source>
</reference>
<dbReference type="AlphaFoldDB" id="A0AAW1SDN7"/>